<keyword evidence="3" id="KW-0808">Transferase</keyword>
<keyword evidence="5" id="KW-0133">Cell shape</keyword>
<dbReference type="GO" id="GO:0008360">
    <property type="term" value="P:regulation of cell shape"/>
    <property type="evidence" value="ECO:0007669"/>
    <property type="project" value="UniProtKB-KW"/>
</dbReference>
<evidence type="ECO:0000256" key="9">
    <source>
        <dbReference type="ARBA" id="ARBA00032370"/>
    </source>
</evidence>
<evidence type="ECO:0000256" key="13">
    <source>
        <dbReference type="ARBA" id="ARBA00041418"/>
    </source>
</evidence>
<feature type="transmembrane region" description="Helical" evidence="17">
    <location>
        <begin position="93"/>
        <end position="110"/>
    </location>
</feature>
<feature type="transmembrane region" description="Helical" evidence="17">
    <location>
        <begin position="160"/>
        <end position="177"/>
    </location>
</feature>
<evidence type="ECO:0000256" key="2">
    <source>
        <dbReference type="ARBA" id="ARBA00022676"/>
    </source>
</evidence>
<evidence type="ECO:0000256" key="17">
    <source>
        <dbReference type="SAM" id="Phobius"/>
    </source>
</evidence>
<keyword evidence="18" id="KW-0131">Cell cycle</keyword>
<evidence type="ECO:0000256" key="6">
    <source>
        <dbReference type="ARBA" id="ARBA00022984"/>
    </source>
</evidence>
<dbReference type="PANTHER" id="PTHR30474">
    <property type="entry name" value="CELL CYCLE PROTEIN"/>
    <property type="match status" value="1"/>
</dbReference>
<evidence type="ECO:0000256" key="3">
    <source>
        <dbReference type="ARBA" id="ARBA00022679"/>
    </source>
</evidence>
<dbReference type="PANTHER" id="PTHR30474:SF2">
    <property type="entry name" value="PEPTIDOGLYCAN GLYCOSYLTRANSFERASE FTSW-RELATED"/>
    <property type="match status" value="1"/>
</dbReference>
<sequence length="392" mass="43600">MVKENKKRSTNTRVKKKEHSIAYFDYSLLAILICLICFGLVMLYSTSSYSAMMKQNGDSLFYFKRQVLFCIVGLIGMWIVSRIDYHWYFERSKFFYFISIFMMFLVKTPLGKEVNGAKRWIKLPFGQQLQPAEIAKIAIILFIPALICTMGREIKTLEGIVKVLAWGAFSATVVFIITENLSTAIIVMGITCIMIFVVHPKTRIFIIIAVGIILIGIVGARVLGMAMETSGNFRLRRILVWLNPEKYASEGGYQIMQALYAIGSGGFFGKGLGNSAQKMIIPEVQNDMILSIICEELGVFGAIMVLILFGMLLYRLLFIAQNAPDLYGSLVVSGIFAHIALQVILNVMVVINCIPTTGITLPFISYGGTSVLFLMAEMGLALGVSSKIKIAE</sequence>
<name>A0A174J707_9FIRM</name>
<dbReference type="STRING" id="88431.ERS852423_00848"/>
<keyword evidence="6" id="KW-0573">Peptidoglycan synthesis</keyword>
<dbReference type="GO" id="GO:0008955">
    <property type="term" value="F:peptidoglycan glycosyltransferase activity"/>
    <property type="evidence" value="ECO:0007669"/>
    <property type="project" value="UniProtKB-EC"/>
</dbReference>
<evidence type="ECO:0000256" key="10">
    <source>
        <dbReference type="ARBA" id="ARBA00033270"/>
    </source>
</evidence>
<feature type="transmembrane region" description="Helical" evidence="17">
    <location>
        <begin position="363"/>
        <end position="384"/>
    </location>
</feature>
<feature type="transmembrane region" description="Helical" evidence="17">
    <location>
        <begin position="63"/>
        <end position="81"/>
    </location>
</feature>
<feature type="transmembrane region" description="Helical" evidence="17">
    <location>
        <begin position="326"/>
        <end position="351"/>
    </location>
</feature>
<evidence type="ECO:0000256" key="8">
    <source>
        <dbReference type="ARBA" id="ARBA00023136"/>
    </source>
</evidence>
<evidence type="ECO:0000256" key="5">
    <source>
        <dbReference type="ARBA" id="ARBA00022960"/>
    </source>
</evidence>
<keyword evidence="7 17" id="KW-1133">Transmembrane helix</keyword>
<comment type="similarity">
    <text evidence="11">Belongs to the SEDS family. FtsW subfamily.</text>
</comment>
<dbReference type="GeneID" id="96227320"/>
<dbReference type="GO" id="GO:0032153">
    <property type="term" value="C:cell division site"/>
    <property type="evidence" value="ECO:0007669"/>
    <property type="project" value="TreeGrafter"/>
</dbReference>
<dbReference type="AlphaFoldDB" id="A0A174J707"/>
<feature type="transmembrane region" description="Helical" evidence="17">
    <location>
        <begin position="130"/>
        <end position="148"/>
    </location>
</feature>
<dbReference type="GO" id="GO:0005886">
    <property type="term" value="C:plasma membrane"/>
    <property type="evidence" value="ECO:0007669"/>
    <property type="project" value="TreeGrafter"/>
</dbReference>
<keyword evidence="2" id="KW-0328">Glycosyltransferase</keyword>
<dbReference type="EMBL" id="CZAY01000001">
    <property type="protein sequence ID" value="CUO92910.1"/>
    <property type="molecule type" value="Genomic_DNA"/>
</dbReference>
<keyword evidence="18" id="KW-0132">Cell division</keyword>
<comment type="function">
    <text evidence="16">Peptidoglycan polymerase that is essential for cell division.</text>
</comment>
<proteinExistence type="inferred from homology"/>
<dbReference type="RefSeq" id="WP_055280936.1">
    <property type="nucleotide sequence ID" value="NZ_CZAY01000001.1"/>
</dbReference>
<keyword evidence="8 17" id="KW-0472">Membrane</keyword>
<evidence type="ECO:0000256" key="4">
    <source>
        <dbReference type="ARBA" id="ARBA00022692"/>
    </source>
</evidence>
<feature type="transmembrane region" description="Helical" evidence="17">
    <location>
        <begin position="288"/>
        <end position="314"/>
    </location>
</feature>
<reference evidence="18 19" key="1">
    <citation type="submission" date="2015-09" db="EMBL/GenBank/DDBJ databases">
        <authorList>
            <consortium name="Pathogen Informatics"/>
        </authorList>
    </citation>
    <scope>NUCLEOTIDE SEQUENCE [LARGE SCALE GENOMIC DNA]</scope>
    <source>
        <strain evidence="18 19">2789STDY5834914</strain>
    </source>
</reference>
<gene>
    <name evidence="18" type="primary">ftsW_1</name>
    <name evidence="18" type="ORF">ERS852526_00004</name>
</gene>
<evidence type="ECO:0000256" key="15">
    <source>
        <dbReference type="ARBA" id="ARBA00049902"/>
    </source>
</evidence>
<accession>A0A174J707</accession>
<evidence type="ECO:0000256" key="12">
    <source>
        <dbReference type="ARBA" id="ARBA00041185"/>
    </source>
</evidence>
<evidence type="ECO:0000313" key="19">
    <source>
        <dbReference type="Proteomes" id="UP000095485"/>
    </source>
</evidence>
<dbReference type="GO" id="GO:0015648">
    <property type="term" value="F:lipid-linked peptidoglycan transporter activity"/>
    <property type="evidence" value="ECO:0007669"/>
    <property type="project" value="TreeGrafter"/>
</dbReference>
<dbReference type="OrthoDB" id="9812661at2"/>
<comment type="subcellular location">
    <subcellularLocation>
        <location evidence="1">Membrane</location>
        <topology evidence="1">Multi-pass membrane protein</topology>
    </subcellularLocation>
</comment>
<evidence type="ECO:0000256" key="1">
    <source>
        <dbReference type="ARBA" id="ARBA00004141"/>
    </source>
</evidence>
<dbReference type="Proteomes" id="UP000095485">
    <property type="component" value="Unassembled WGS sequence"/>
</dbReference>
<protein>
    <recommendedName>
        <fullName evidence="12">Probable peptidoglycan glycosyltransferase FtsW</fullName>
        <ecNumber evidence="14">2.4.99.28</ecNumber>
    </recommendedName>
    <alternativeName>
        <fullName evidence="13">Cell division protein FtsW</fullName>
    </alternativeName>
    <alternativeName>
        <fullName evidence="10">Cell wall polymerase</fullName>
    </alternativeName>
    <alternativeName>
        <fullName evidence="9">Peptidoglycan polymerase</fullName>
    </alternativeName>
</protein>
<keyword evidence="4 17" id="KW-0812">Transmembrane</keyword>
<evidence type="ECO:0000256" key="7">
    <source>
        <dbReference type="ARBA" id="ARBA00022989"/>
    </source>
</evidence>
<evidence type="ECO:0000256" key="14">
    <source>
        <dbReference type="ARBA" id="ARBA00044770"/>
    </source>
</evidence>
<evidence type="ECO:0000256" key="16">
    <source>
        <dbReference type="ARBA" id="ARBA00049966"/>
    </source>
</evidence>
<feature type="transmembrane region" description="Helical" evidence="17">
    <location>
        <begin position="183"/>
        <end position="198"/>
    </location>
</feature>
<dbReference type="EC" id="2.4.99.28" evidence="14"/>
<dbReference type="Pfam" id="PF01098">
    <property type="entry name" value="FTSW_RODA_SPOVE"/>
    <property type="match status" value="1"/>
</dbReference>
<dbReference type="GO" id="GO:0051301">
    <property type="term" value="P:cell division"/>
    <property type="evidence" value="ECO:0007669"/>
    <property type="project" value="UniProtKB-KW"/>
</dbReference>
<feature type="transmembrane region" description="Helical" evidence="17">
    <location>
        <begin position="205"/>
        <end position="227"/>
    </location>
</feature>
<dbReference type="GO" id="GO:0009252">
    <property type="term" value="P:peptidoglycan biosynthetic process"/>
    <property type="evidence" value="ECO:0007669"/>
    <property type="project" value="UniProtKB-KW"/>
</dbReference>
<evidence type="ECO:0000256" key="11">
    <source>
        <dbReference type="ARBA" id="ARBA00038053"/>
    </source>
</evidence>
<feature type="transmembrane region" description="Helical" evidence="17">
    <location>
        <begin position="21"/>
        <end position="43"/>
    </location>
</feature>
<organism evidence="18 19">
    <name type="scientific">Dorea longicatena</name>
    <dbReference type="NCBI Taxonomy" id="88431"/>
    <lineage>
        <taxon>Bacteria</taxon>
        <taxon>Bacillati</taxon>
        <taxon>Bacillota</taxon>
        <taxon>Clostridia</taxon>
        <taxon>Lachnospirales</taxon>
        <taxon>Lachnospiraceae</taxon>
        <taxon>Dorea</taxon>
    </lineage>
</organism>
<evidence type="ECO:0000313" key="18">
    <source>
        <dbReference type="EMBL" id="CUO92910.1"/>
    </source>
</evidence>
<dbReference type="InterPro" id="IPR001182">
    <property type="entry name" value="FtsW/RodA"/>
</dbReference>
<comment type="catalytic activity">
    <reaction evidence="15">
        <text>[GlcNAc-(1-&gt;4)-Mur2Ac(oyl-L-Ala-gamma-D-Glu-L-Lys-D-Ala-D-Ala)](n)-di-trans,octa-cis-undecaprenyl diphosphate + beta-D-GlcNAc-(1-&gt;4)-Mur2Ac(oyl-L-Ala-gamma-D-Glu-L-Lys-D-Ala-D-Ala)-di-trans,octa-cis-undecaprenyl diphosphate = [GlcNAc-(1-&gt;4)-Mur2Ac(oyl-L-Ala-gamma-D-Glu-L-Lys-D-Ala-D-Ala)](n+1)-di-trans,octa-cis-undecaprenyl diphosphate + di-trans,octa-cis-undecaprenyl diphosphate + H(+)</text>
        <dbReference type="Rhea" id="RHEA:23708"/>
        <dbReference type="Rhea" id="RHEA-COMP:9602"/>
        <dbReference type="Rhea" id="RHEA-COMP:9603"/>
        <dbReference type="ChEBI" id="CHEBI:15378"/>
        <dbReference type="ChEBI" id="CHEBI:58405"/>
        <dbReference type="ChEBI" id="CHEBI:60033"/>
        <dbReference type="ChEBI" id="CHEBI:78435"/>
        <dbReference type="EC" id="2.4.99.28"/>
    </reaction>
</comment>